<name>A0ABV4E7E6_9GAMM</name>
<dbReference type="InterPro" id="IPR042213">
    <property type="entry name" value="NBD_C_sf"/>
</dbReference>
<dbReference type="Gene3D" id="3.40.980.20">
    <property type="entry name" value="Four-carbon acid sugar kinase, nucleotide binding domain"/>
    <property type="match status" value="1"/>
</dbReference>
<dbReference type="Proteomes" id="UP001565243">
    <property type="component" value="Unassembled WGS sequence"/>
</dbReference>
<protein>
    <submittedName>
        <fullName evidence="9">Four-carbon acid sugar kinase family protein</fullName>
        <ecNumber evidence="9">2.7.1.-</ecNumber>
    </submittedName>
</protein>
<dbReference type="Pfam" id="PF17042">
    <property type="entry name" value="NBD_C"/>
    <property type="match status" value="1"/>
</dbReference>
<evidence type="ECO:0000256" key="1">
    <source>
        <dbReference type="ARBA" id="ARBA00005715"/>
    </source>
</evidence>
<comment type="caution">
    <text evidence="9">The sequence shown here is derived from an EMBL/GenBank/DDBJ whole genome shotgun (WGS) entry which is preliminary data.</text>
</comment>
<evidence type="ECO:0000256" key="3">
    <source>
        <dbReference type="ARBA" id="ARBA00022741"/>
    </source>
</evidence>
<keyword evidence="10" id="KW-1185">Reference proteome</keyword>
<dbReference type="EC" id="2.7.1.-" evidence="9"/>
<keyword evidence="4 9" id="KW-0418">Kinase</keyword>
<keyword evidence="3" id="KW-0547">Nucleotide-binding</keyword>
<gene>
    <name evidence="9" type="ORF">AB6T85_10445</name>
</gene>
<evidence type="ECO:0000259" key="7">
    <source>
        <dbReference type="Pfam" id="PF07005"/>
    </source>
</evidence>
<dbReference type="EMBL" id="JBGFFX010000005">
    <property type="protein sequence ID" value="MEY8770842.1"/>
    <property type="molecule type" value="Genomic_DNA"/>
</dbReference>
<comment type="similarity">
    <text evidence="1">Belongs to the four-carbon acid sugar kinase family.</text>
</comment>
<organism evidence="9 10">
    <name type="scientific">Erwinia aeris</name>
    <dbReference type="NCBI Taxonomy" id="3239803"/>
    <lineage>
        <taxon>Bacteria</taxon>
        <taxon>Pseudomonadati</taxon>
        <taxon>Pseudomonadota</taxon>
        <taxon>Gammaproteobacteria</taxon>
        <taxon>Enterobacterales</taxon>
        <taxon>Erwiniaceae</taxon>
        <taxon>Erwinia</taxon>
    </lineage>
</organism>
<dbReference type="InterPro" id="IPR031475">
    <property type="entry name" value="NBD_C"/>
</dbReference>
<sequence>MRTKWKMPVLVIADDFTGANDAGVGLANVGARVHVLFDAATPTVEQADAWVVNTDSRATSAEQAARRTAAAIAGRRDVARDGWLFKKIDSTLRGNPGAEIEAALLAGDKRVALIAPAVPALGRTTVEGCCYIDGRLLTETEYASDPKTPVSSASIAARLGEQTTLPVGLIPLSAQADLRQRIEAAIADGKRLIVLDAQTDADLQRIMQAADELDERPLLVGAAGLSDALGRRLTRLAPGGMAGSPAPVNAGLAVIGSMSEVAQRQITQLMRQKAIRLIDVDISQLFSGGAPGQRWRQAVTEALQQGRHCVIRTCQQAEQRQAIASLCERLDLSRQQLGEQICAYLAELTADVLRDVTPSALYLSGGDVAIAVARGLGAQGFQISGQVAGCVPYGHLLQGNDNLLVLTKAGGFGDENTLVEVFRFIEEKASE</sequence>
<evidence type="ECO:0000256" key="2">
    <source>
        <dbReference type="ARBA" id="ARBA00022679"/>
    </source>
</evidence>
<keyword evidence="6" id="KW-0119">Carbohydrate metabolism</keyword>
<keyword evidence="2 9" id="KW-0808">Transferase</keyword>
<evidence type="ECO:0000256" key="6">
    <source>
        <dbReference type="ARBA" id="ARBA00023277"/>
    </source>
</evidence>
<reference evidence="9 10" key="1">
    <citation type="submission" date="2024-07" db="EMBL/GenBank/DDBJ databases">
        <authorList>
            <person name="Hebao G."/>
        </authorList>
    </citation>
    <scope>NUCLEOTIDE SEQUENCE [LARGE SCALE GENOMIC DNA]</scope>
    <source>
        <strain evidence="9 10">ACCC 02193</strain>
    </source>
</reference>
<evidence type="ECO:0000256" key="4">
    <source>
        <dbReference type="ARBA" id="ARBA00022777"/>
    </source>
</evidence>
<dbReference type="Gene3D" id="3.40.50.10840">
    <property type="entry name" value="Putative sugar-binding, N-terminal domain"/>
    <property type="match status" value="1"/>
</dbReference>
<feature type="domain" description="Four-carbon acid sugar kinase N-terminal" evidence="7">
    <location>
        <begin position="10"/>
        <end position="229"/>
    </location>
</feature>
<evidence type="ECO:0000313" key="9">
    <source>
        <dbReference type="EMBL" id="MEY8770842.1"/>
    </source>
</evidence>
<evidence type="ECO:0000259" key="8">
    <source>
        <dbReference type="Pfam" id="PF17042"/>
    </source>
</evidence>
<dbReference type="GO" id="GO:0016301">
    <property type="term" value="F:kinase activity"/>
    <property type="evidence" value="ECO:0007669"/>
    <property type="project" value="UniProtKB-KW"/>
</dbReference>
<proteinExistence type="inferred from homology"/>
<dbReference type="InterPro" id="IPR010737">
    <property type="entry name" value="4-carb_acid_sugar_kinase_N"/>
</dbReference>
<dbReference type="SUPFAM" id="SSF142764">
    <property type="entry name" value="YgbK-like"/>
    <property type="match status" value="1"/>
</dbReference>
<keyword evidence="5" id="KW-0067">ATP-binding</keyword>
<evidence type="ECO:0000313" key="10">
    <source>
        <dbReference type="Proteomes" id="UP001565243"/>
    </source>
</evidence>
<dbReference type="InterPro" id="IPR037051">
    <property type="entry name" value="4-carb_acid_sugar_kinase_N_sf"/>
</dbReference>
<evidence type="ECO:0000256" key="5">
    <source>
        <dbReference type="ARBA" id="ARBA00022840"/>
    </source>
</evidence>
<feature type="domain" description="Four-carbon acid sugar kinase nucleotide binding" evidence="8">
    <location>
        <begin position="252"/>
        <end position="418"/>
    </location>
</feature>
<dbReference type="Pfam" id="PF07005">
    <property type="entry name" value="SBD_N"/>
    <property type="match status" value="1"/>
</dbReference>
<dbReference type="RefSeq" id="WP_369895503.1">
    <property type="nucleotide sequence ID" value="NZ_JBGFFX010000005.1"/>
</dbReference>
<dbReference type="NCBIfam" id="NF047819">
    <property type="entry name" value="ThrnKinDtnkGamma"/>
    <property type="match status" value="1"/>
</dbReference>
<accession>A0ABV4E7E6</accession>